<name>A0A7R6FI53_9ACTN</name>
<feature type="region of interest" description="Disordered" evidence="1">
    <location>
        <begin position="43"/>
        <end position="88"/>
    </location>
</feature>
<evidence type="ECO:0000313" key="2">
    <source>
        <dbReference type="EMBL" id="AUV64169.1"/>
    </source>
</evidence>
<protein>
    <submittedName>
        <fullName evidence="2">Uncharacterized protein</fullName>
    </submittedName>
</protein>
<evidence type="ECO:0000256" key="1">
    <source>
        <dbReference type="SAM" id="MobiDB-lite"/>
    </source>
</evidence>
<accession>A0A7R6FI53</accession>
<feature type="region of interest" description="Disordered" evidence="1">
    <location>
        <begin position="1"/>
        <end position="26"/>
    </location>
</feature>
<sequence>MLQQGATGVGDPVGAPVTQEALDPGTVGRVLTLTGRHLTSCSRDATAEATPAPVTCPPGERGRVGGGVPLEEEGRGAGYAQGPIKVGT</sequence>
<dbReference type="AlphaFoldDB" id="A0A7R6FI53"/>
<organism evidence="2">
    <name type="scientific">Streptomyces citricolor</name>
    <dbReference type="NCBI Taxonomy" id="212427"/>
    <lineage>
        <taxon>Bacteria</taxon>
        <taxon>Bacillati</taxon>
        <taxon>Actinomycetota</taxon>
        <taxon>Actinomycetes</taxon>
        <taxon>Kitasatosporales</taxon>
        <taxon>Streptomycetaceae</taxon>
        <taxon>Streptomyces</taxon>
    </lineage>
</organism>
<reference evidence="2" key="1">
    <citation type="submission" date="2016-12" db="EMBL/GenBank/DDBJ databases">
        <title>Gene cluster of aristeromycin and coformycin.</title>
        <authorList>
            <person name="Chen W."/>
            <person name="Xu G."/>
        </authorList>
    </citation>
    <scope>NUCLEOTIDE SEQUENCE</scope>
    <source>
        <strain evidence="2">JCM 5028</strain>
    </source>
</reference>
<dbReference type="EMBL" id="KY313601">
    <property type="protein sequence ID" value="AUV64169.1"/>
    <property type="molecule type" value="Genomic_DNA"/>
</dbReference>
<proteinExistence type="predicted"/>